<dbReference type="InterPro" id="IPR050265">
    <property type="entry name" value="Fe/Mn_Superoxide_Dismutase"/>
</dbReference>
<dbReference type="EMBL" id="VNKQ01000003">
    <property type="protein sequence ID" value="KAG0652434.1"/>
    <property type="molecule type" value="Genomic_DNA"/>
</dbReference>
<evidence type="ECO:0000256" key="4">
    <source>
        <dbReference type="ARBA" id="ARBA00008714"/>
    </source>
</evidence>
<feature type="binding site" evidence="12">
    <location>
        <position position="31"/>
    </location>
    <ligand>
        <name>Mn(2+)</name>
        <dbReference type="ChEBI" id="CHEBI:29035"/>
    </ligand>
</feature>
<sequence length="218" mass="24143">MSAPLKYSLPQLPYSYSALEPAISAQIMTLHHSKHHQTYINNLNAALVSQAAAFSKGDIVAQLHLQEAIRFNAGGHINHTLFWENLSPAASVSSQLASAPKLTTAIKARWGSIEEFQDKFNATLLGLKGSGWGWLVQDLNSDILEITTSKDQDIVPAGKKPLMGIDMWEHAYYLRYLNDKGSYTKGIWKVINWKKVEERFGSGIEDVFGPLAGLKSVM</sequence>
<dbReference type="GO" id="GO:0005759">
    <property type="term" value="C:mitochondrial matrix"/>
    <property type="evidence" value="ECO:0007669"/>
    <property type="project" value="UniProtKB-SubCell"/>
</dbReference>
<accession>A0A9P6VRE6</accession>
<comment type="function">
    <text evidence="13">Destroys radicals which are normally produced within the cells and which are toxic to biological systems.</text>
</comment>
<comment type="cofactor">
    <cofactor evidence="1">
        <name>Mn(2+)</name>
        <dbReference type="ChEBI" id="CHEBI:29035"/>
    </cofactor>
</comment>
<dbReference type="FunFam" id="1.10.287.990:FF:000001">
    <property type="entry name" value="Superoxide dismutase"/>
    <property type="match status" value="1"/>
</dbReference>
<evidence type="ECO:0000256" key="3">
    <source>
        <dbReference type="ARBA" id="ARBA00004305"/>
    </source>
</evidence>
<evidence type="ECO:0000256" key="9">
    <source>
        <dbReference type="ARBA" id="ARBA00023128"/>
    </source>
</evidence>
<dbReference type="GO" id="GO:0030145">
    <property type="term" value="F:manganese ion binding"/>
    <property type="evidence" value="ECO:0007669"/>
    <property type="project" value="TreeGrafter"/>
</dbReference>
<dbReference type="FunFam" id="3.55.40.20:FF:000004">
    <property type="entry name" value="Superoxide dismutase [Fe]"/>
    <property type="match status" value="1"/>
</dbReference>
<name>A0A9P6VRE6_9HELO</name>
<dbReference type="PANTHER" id="PTHR11404:SF29">
    <property type="entry name" value="SUPEROXIDE DISMUTASE"/>
    <property type="match status" value="1"/>
</dbReference>
<comment type="similarity">
    <text evidence="4 13">Belongs to the iron/manganese superoxide dismutase family.</text>
</comment>
<protein>
    <recommendedName>
        <fullName evidence="13">Superoxide dismutase</fullName>
        <ecNumber evidence="13">1.15.1.1</ecNumber>
    </recommendedName>
</protein>
<comment type="catalytic activity">
    <reaction evidence="11 13">
        <text>2 superoxide + 2 H(+) = H2O2 + O2</text>
        <dbReference type="Rhea" id="RHEA:20696"/>
        <dbReference type="ChEBI" id="CHEBI:15378"/>
        <dbReference type="ChEBI" id="CHEBI:15379"/>
        <dbReference type="ChEBI" id="CHEBI:16240"/>
        <dbReference type="ChEBI" id="CHEBI:18421"/>
        <dbReference type="EC" id="1.15.1.1"/>
    </reaction>
</comment>
<dbReference type="Gene3D" id="1.10.287.990">
    <property type="entry name" value="Fe,Mn superoxide dismutase (SOD) domain"/>
    <property type="match status" value="1"/>
</dbReference>
<dbReference type="InterPro" id="IPR019831">
    <property type="entry name" value="Mn/Fe_SOD_N"/>
</dbReference>
<dbReference type="Proteomes" id="UP000785200">
    <property type="component" value="Unassembled WGS sequence"/>
</dbReference>
<comment type="caution">
    <text evidence="16">The sequence shown here is derived from an EMBL/GenBank/DDBJ whole genome shotgun (WGS) entry which is preliminary data.</text>
</comment>
<dbReference type="GO" id="GO:0004784">
    <property type="term" value="F:superoxide dismutase activity"/>
    <property type="evidence" value="ECO:0007669"/>
    <property type="project" value="UniProtKB-EC"/>
</dbReference>
<dbReference type="InterPro" id="IPR019833">
    <property type="entry name" value="Mn/Fe_SOD_BS"/>
</dbReference>
<dbReference type="SUPFAM" id="SSF46609">
    <property type="entry name" value="Fe,Mn superoxide dismutase (SOD), N-terminal domain"/>
    <property type="match status" value="1"/>
</dbReference>
<dbReference type="InterPro" id="IPR036324">
    <property type="entry name" value="Mn/Fe_SOD_N_sf"/>
</dbReference>
<evidence type="ECO:0000256" key="7">
    <source>
        <dbReference type="ARBA" id="ARBA00022946"/>
    </source>
</evidence>
<dbReference type="PANTHER" id="PTHR11404">
    <property type="entry name" value="SUPEROXIDE DISMUTASE 2"/>
    <property type="match status" value="1"/>
</dbReference>
<dbReference type="Pfam" id="PF00081">
    <property type="entry name" value="Sod_Fe_N"/>
    <property type="match status" value="1"/>
</dbReference>
<comment type="function">
    <text evidence="2">Destroys superoxide anion radicals which are normally produced within the cells and which are toxic to biological systems.</text>
</comment>
<dbReference type="AlphaFoldDB" id="A0A9P6VRE6"/>
<dbReference type="InterPro" id="IPR001189">
    <property type="entry name" value="Mn/Fe_SOD"/>
</dbReference>
<keyword evidence="8 13" id="KW-0560">Oxidoreductase</keyword>
<comment type="subcellular location">
    <subcellularLocation>
        <location evidence="3">Mitochondrion matrix</location>
    </subcellularLocation>
</comment>
<evidence type="ECO:0000256" key="8">
    <source>
        <dbReference type="ARBA" id="ARBA00023002"/>
    </source>
</evidence>
<evidence type="ECO:0000256" key="10">
    <source>
        <dbReference type="ARBA" id="ARBA00023211"/>
    </source>
</evidence>
<evidence type="ECO:0000256" key="12">
    <source>
        <dbReference type="PIRSR" id="PIRSR000349-1"/>
    </source>
</evidence>
<evidence type="ECO:0000256" key="11">
    <source>
        <dbReference type="ARBA" id="ARBA00049204"/>
    </source>
</evidence>
<keyword evidence="10" id="KW-0464">Manganese</keyword>
<feature type="binding site" evidence="12">
    <location>
        <position position="79"/>
    </location>
    <ligand>
        <name>Mn(2+)</name>
        <dbReference type="ChEBI" id="CHEBI:29035"/>
    </ligand>
</feature>
<feature type="binding site" evidence="12">
    <location>
        <position position="170"/>
    </location>
    <ligand>
        <name>Mn(2+)</name>
        <dbReference type="ChEBI" id="CHEBI:29035"/>
    </ligand>
</feature>
<dbReference type="PRINTS" id="PR01703">
    <property type="entry name" value="MNSODISMTASE"/>
</dbReference>
<keyword evidence="6 12" id="KW-0479">Metal-binding</keyword>
<proteinExistence type="inferred from homology"/>
<dbReference type="Pfam" id="PF02777">
    <property type="entry name" value="Sod_Fe_C"/>
    <property type="match status" value="1"/>
</dbReference>
<evidence type="ECO:0000256" key="2">
    <source>
        <dbReference type="ARBA" id="ARBA00002170"/>
    </source>
</evidence>
<keyword evidence="9" id="KW-0496">Mitochondrion</keyword>
<feature type="binding site" evidence="12">
    <location>
        <position position="166"/>
    </location>
    <ligand>
        <name>Mn(2+)</name>
        <dbReference type="ChEBI" id="CHEBI:29035"/>
    </ligand>
</feature>
<evidence type="ECO:0000256" key="6">
    <source>
        <dbReference type="ARBA" id="ARBA00022723"/>
    </source>
</evidence>
<gene>
    <name evidence="16" type="ORF">D0Z07_1370</name>
</gene>
<evidence type="ECO:0000256" key="1">
    <source>
        <dbReference type="ARBA" id="ARBA00001936"/>
    </source>
</evidence>
<evidence type="ECO:0000313" key="16">
    <source>
        <dbReference type="EMBL" id="KAG0652434.1"/>
    </source>
</evidence>
<evidence type="ECO:0000313" key="17">
    <source>
        <dbReference type="Proteomes" id="UP000785200"/>
    </source>
</evidence>
<dbReference type="PIRSF" id="PIRSF000349">
    <property type="entry name" value="SODismutase"/>
    <property type="match status" value="1"/>
</dbReference>
<dbReference type="OrthoDB" id="239262at2759"/>
<evidence type="ECO:0000256" key="5">
    <source>
        <dbReference type="ARBA" id="ARBA00011881"/>
    </source>
</evidence>
<reference evidence="16" key="1">
    <citation type="submission" date="2019-07" db="EMBL/GenBank/DDBJ databases">
        <title>Hyphodiscus hymeniophilus genome sequencing and assembly.</title>
        <authorList>
            <person name="Kramer G."/>
            <person name="Nodwell J."/>
        </authorList>
    </citation>
    <scope>NUCLEOTIDE SEQUENCE</scope>
    <source>
        <strain evidence="16">ATCC 34498</strain>
    </source>
</reference>
<evidence type="ECO:0000259" key="15">
    <source>
        <dbReference type="Pfam" id="PF02777"/>
    </source>
</evidence>
<dbReference type="InterPro" id="IPR019832">
    <property type="entry name" value="Mn/Fe_SOD_C"/>
</dbReference>
<keyword evidence="7" id="KW-0809">Transit peptide</keyword>
<keyword evidence="17" id="KW-1185">Reference proteome</keyword>
<organism evidence="16 17">
    <name type="scientific">Hyphodiscus hymeniophilus</name>
    <dbReference type="NCBI Taxonomy" id="353542"/>
    <lineage>
        <taxon>Eukaryota</taxon>
        <taxon>Fungi</taxon>
        <taxon>Dikarya</taxon>
        <taxon>Ascomycota</taxon>
        <taxon>Pezizomycotina</taxon>
        <taxon>Leotiomycetes</taxon>
        <taxon>Helotiales</taxon>
        <taxon>Hyphodiscaceae</taxon>
        <taxon>Hyphodiscus</taxon>
    </lineage>
</organism>
<dbReference type="InterPro" id="IPR036314">
    <property type="entry name" value="SOD_C_sf"/>
</dbReference>
<dbReference type="Gene3D" id="3.55.40.20">
    <property type="entry name" value="Iron/manganese superoxide dismutase, C-terminal domain"/>
    <property type="match status" value="1"/>
</dbReference>
<dbReference type="SUPFAM" id="SSF54719">
    <property type="entry name" value="Fe,Mn superoxide dismutase (SOD), C-terminal domain"/>
    <property type="match status" value="1"/>
</dbReference>
<feature type="domain" description="Manganese/iron superoxide dismutase N-terminal" evidence="14">
    <location>
        <begin position="6"/>
        <end position="87"/>
    </location>
</feature>
<evidence type="ECO:0000256" key="13">
    <source>
        <dbReference type="RuleBase" id="RU000414"/>
    </source>
</evidence>
<feature type="domain" description="Manganese/iron superoxide dismutase C-terminal" evidence="15">
    <location>
        <begin position="101"/>
        <end position="199"/>
    </location>
</feature>
<dbReference type="EC" id="1.15.1.1" evidence="13"/>
<evidence type="ECO:0000259" key="14">
    <source>
        <dbReference type="Pfam" id="PF00081"/>
    </source>
</evidence>
<dbReference type="PROSITE" id="PS00088">
    <property type="entry name" value="SOD_MN"/>
    <property type="match status" value="1"/>
</dbReference>
<comment type="subunit">
    <text evidence="5">Homotetramer.</text>
</comment>